<comment type="similarity">
    <text evidence="2">In the C-terminal section; belongs to the trehalose phosphatase family.</text>
</comment>
<proteinExistence type="inferred from homology"/>
<dbReference type="GeneID" id="29000022"/>
<accession>A0A167PG84</accession>
<sequence length="913" mass="103896">MYVCVGGFVRVCGFVCVWVDLRTWVDLCVCGWILSTRRGTVEQKKIFLVDCRAFLELKRSDVFSNLKTPGSVAFLALVLIEKNFNSRVATNVTSTMNGNNKVDEYVTLFNSVSKGNMDSKYYNSVKKSTNKLNSFKSYLPDPPTKKGRIINVTHQVPCEITLRNNVLQDQPMWELTPRRGHGAMYGGVQSLETDWETIYIGWTGQMYRPSSPEFSSNTTVTNIQTTPIISLDEKEKQSLIYELQNLNCIPLFLDSDSVFGHYDGYCKTMLWPLFHYIIWDNATDGRLERQQWESFSSVNQLYADAVIENYQEGDVVWVHDYHLLLVPAMVRAKLPRARIGLFVHSPFPSSEIFRCLPKRQQVLKGMLGANLVGFQTYAYARHFISTCTRVLGYESTPEGVDRGDGHFCHVGTFPIGIDTESVDAKFRDPDVIMKVKAITDMYPGKKILVGRDKLDLVKGVLQKLAAFEKFLADYPEWRNKVVLIQLTDGSTHTMEREVTEIIARINGVYGCIEGAAVYHYHHPVQVDEYYALLSAAHAALVTSGRDGMNTTSLEYVMCQQERHGQLILSELMGAAGSMSSALMVNPWDYAGLAKTINDALLMSEEEKLYRHKQLLKHVKSHTASFWARSFVKMLMESVELSEKSSHTPLLRTEWLTQCYRSSTKRLLCFDYEGTLTPLRKMYGLTVPSKSTMDTLEQLCRDPRNEVWIISGRDESTLDYLLGSIVGLGLSAEHGSFMKYPNTKKWINTTEHLDMSWKHDVVEIFTYYSERTAGSFIEHKRSSVTWDYRLADPQYGLFQAKECQNHLEQAILSKMPVDVVVGKKNLEVRPTSVNKGQIVKRLLASNQDLDFVMCCGDDKTDEDMFKAIKKFDVDEQWTFSVKIGTENKKTLALWHLPTTQDLIHSLNAVVTSNV</sequence>
<gene>
    <name evidence="3" type="ORF">PHYBLDRAFT_185653</name>
</gene>
<comment type="similarity">
    <text evidence="1">In the N-terminal section; belongs to the glycosyltransferase 20 family.</text>
</comment>
<organism evidence="3 4">
    <name type="scientific">Phycomyces blakesleeanus (strain ATCC 8743b / DSM 1359 / FGSC 10004 / NBRC 33097 / NRRL 1555)</name>
    <dbReference type="NCBI Taxonomy" id="763407"/>
    <lineage>
        <taxon>Eukaryota</taxon>
        <taxon>Fungi</taxon>
        <taxon>Fungi incertae sedis</taxon>
        <taxon>Mucoromycota</taxon>
        <taxon>Mucoromycotina</taxon>
        <taxon>Mucoromycetes</taxon>
        <taxon>Mucorales</taxon>
        <taxon>Phycomycetaceae</taxon>
        <taxon>Phycomyces</taxon>
    </lineage>
</organism>
<dbReference type="CDD" id="cd01627">
    <property type="entry name" value="HAD_TPP"/>
    <property type="match status" value="1"/>
</dbReference>
<dbReference type="InterPro" id="IPR006379">
    <property type="entry name" value="HAD-SF_hydro_IIB"/>
</dbReference>
<dbReference type="NCBIfam" id="TIGR00685">
    <property type="entry name" value="T6PP"/>
    <property type="match status" value="1"/>
</dbReference>
<dbReference type="VEuPathDB" id="FungiDB:PHYBLDRAFT_185653"/>
<dbReference type="PANTHER" id="PTHR10788:SF123">
    <property type="entry name" value="TREHALOSE-PHOSPHATASE"/>
    <property type="match status" value="1"/>
</dbReference>
<dbReference type="GO" id="GO:0005946">
    <property type="term" value="C:alpha,alpha-trehalose-phosphate synthase complex (UDP-forming)"/>
    <property type="evidence" value="ECO:0007669"/>
    <property type="project" value="TreeGrafter"/>
</dbReference>
<name>A0A167PG84_PHYB8</name>
<dbReference type="CDD" id="cd03788">
    <property type="entry name" value="GT20_TPS"/>
    <property type="match status" value="1"/>
</dbReference>
<evidence type="ECO:0000313" key="3">
    <source>
        <dbReference type="EMBL" id="OAD77856.1"/>
    </source>
</evidence>
<dbReference type="Gene3D" id="3.40.50.2000">
    <property type="entry name" value="Glycogen Phosphorylase B"/>
    <property type="match status" value="2"/>
</dbReference>
<keyword evidence="3" id="KW-0808">Transferase</keyword>
<dbReference type="InterPro" id="IPR023214">
    <property type="entry name" value="HAD_sf"/>
</dbReference>
<dbReference type="NCBIfam" id="TIGR01484">
    <property type="entry name" value="HAD-SF-IIB"/>
    <property type="match status" value="1"/>
</dbReference>
<dbReference type="Gene3D" id="3.40.50.1000">
    <property type="entry name" value="HAD superfamily/HAD-like"/>
    <property type="match status" value="1"/>
</dbReference>
<dbReference type="InterPro" id="IPR036412">
    <property type="entry name" value="HAD-like_sf"/>
</dbReference>
<dbReference type="STRING" id="763407.A0A167PG84"/>
<dbReference type="InParanoid" id="A0A167PG84"/>
<dbReference type="RefSeq" id="XP_018295896.1">
    <property type="nucleotide sequence ID" value="XM_018439116.1"/>
</dbReference>
<dbReference type="GO" id="GO:0004805">
    <property type="term" value="F:trehalose-phosphatase activity"/>
    <property type="evidence" value="ECO:0007669"/>
    <property type="project" value="TreeGrafter"/>
</dbReference>
<dbReference type="InterPro" id="IPR003337">
    <property type="entry name" value="Trehalose_PPase"/>
</dbReference>
<dbReference type="FunFam" id="3.30.70.1020:FF:000002">
    <property type="entry name" value="Trehalose-6-phosphate synthase 2"/>
    <property type="match status" value="1"/>
</dbReference>
<dbReference type="GO" id="GO:0003825">
    <property type="term" value="F:alpha,alpha-trehalose-phosphate synthase (UDP-forming) activity"/>
    <property type="evidence" value="ECO:0007669"/>
    <property type="project" value="TreeGrafter"/>
</dbReference>
<protein>
    <submittedName>
        <fullName evidence="3">Glycosyltransferase family 20 protein</fullName>
    </submittedName>
</protein>
<dbReference type="SUPFAM" id="SSF56784">
    <property type="entry name" value="HAD-like"/>
    <property type="match status" value="1"/>
</dbReference>
<keyword evidence="4" id="KW-1185">Reference proteome</keyword>
<dbReference type="GO" id="GO:0005829">
    <property type="term" value="C:cytosol"/>
    <property type="evidence" value="ECO:0007669"/>
    <property type="project" value="TreeGrafter"/>
</dbReference>
<evidence type="ECO:0000256" key="1">
    <source>
        <dbReference type="ARBA" id="ARBA00005409"/>
    </source>
</evidence>
<dbReference type="GO" id="GO:0005992">
    <property type="term" value="P:trehalose biosynthetic process"/>
    <property type="evidence" value="ECO:0007669"/>
    <property type="project" value="InterPro"/>
</dbReference>
<dbReference type="InterPro" id="IPR001830">
    <property type="entry name" value="Glyco_trans_20"/>
</dbReference>
<dbReference type="OrthoDB" id="755951at2759"/>
<dbReference type="Proteomes" id="UP000077315">
    <property type="component" value="Unassembled WGS sequence"/>
</dbReference>
<dbReference type="Pfam" id="PF02358">
    <property type="entry name" value="Trehalose_PPase"/>
    <property type="match status" value="1"/>
</dbReference>
<dbReference type="FunCoup" id="A0A167PG84">
    <property type="interactions" value="53"/>
</dbReference>
<dbReference type="FunFam" id="3.40.50.1000:FF:000052">
    <property type="entry name" value="Alpha,alpha-trehalose-phosphate synthase [UDP-forming] 6"/>
    <property type="match status" value="1"/>
</dbReference>
<dbReference type="Pfam" id="PF00982">
    <property type="entry name" value="Glyco_transf_20"/>
    <property type="match status" value="1"/>
</dbReference>
<dbReference type="AlphaFoldDB" id="A0A167PG84"/>
<reference evidence="4" key="1">
    <citation type="submission" date="2015-06" db="EMBL/GenBank/DDBJ databases">
        <title>Expansion of signal transduction pathways in fungi by whole-genome duplication.</title>
        <authorList>
            <consortium name="DOE Joint Genome Institute"/>
            <person name="Corrochano L.M."/>
            <person name="Kuo A."/>
            <person name="Marcet-Houben M."/>
            <person name="Polaino S."/>
            <person name="Salamov A."/>
            <person name="Villalobos J.M."/>
            <person name="Alvarez M.I."/>
            <person name="Avalos J."/>
            <person name="Benito E.P."/>
            <person name="Benoit I."/>
            <person name="Burger G."/>
            <person name="Camino L.P."/>
            <person name="Canovas D."/>
            <person name="Cerda-Olmedo E."/>
            <person name="Cheng J.-F."/>
            <person name="Dominguez A."/>
            <person name="Elias M."/>
            <person name="Eslava A.P."/>
            <person name="Glaser F."/>
            <person name="Grimwood J."/>
            <person name="Gutierrez G."/>
            <person name="Heitman J."/>
            <person name="Henrissat B."/>
            <person name="Iturriaga E.A."/>
            <person name="Lang B.F."/>
            <person name="Lavin J.L."/>
            <person name="Lee S."/>
            <person name="Li W."/>
            <person name="Lindquist E."/>
            <person name="Lopez-Garcia S."/>
            <person name="Luque E.M."/>
            <person name="Marcos A.T."/>
            <person name="Martin J."/>
            <person name="McCluskey K."/>
            <person name="Medina H.R."/>
            <person name="Miralles-Duran A."/>
            <person name="Miyazaki A."/>
            <person name="Munoz-Torres E."/>
            <person name="Oguiza J.A."/>
            <person name="Ohm R."/>
            <person name="Olmedo M."/>
            <person name="Orejas M."/>
            <person name="Ortiz-Castellanos L."/>
            <person name="Pisabarro A.G."/>
            <person name="Rodriguez-Romero J."/>
            <person name="Ruiz-Herrera J."/>
            <person name="Ruiz-Vazquez R."/>
            <person name="Sanz C."/>
            <person name="Schackwitz W."/>
            <person name="Schmutz J."/>
            <person name="Shahriari M."/>
            <person name="Shelest E."/>
            <person name="Silva-Franco F."/>
            <person name="Soanes D."/>
            <person name="Syed K."/>
            <person name="Tagua V.G."/>
            <person name="Talbot N.J."/>
            <person name="Thon M."/>
            <person name="De vries R.P."/>
            <person name="Wiebenga A."/>
            <person name="Yadav J.S."/>
            <person name="Braun E.L."/>
            <person name="Baker S."/>
            <person name="Garre V."/>
            <person name="Horwitz B."/>
            <person name="Torres-Martinez S."/>
            <person name="Idnurm A."/>
            <person name="Herrera-Estrella A."/>
            <person name="Gabaldon T."/>
            <person name="Grigoriev I.V."/>
        </authorList>
    </citation>
    <scope>NUCLEOTIDE SEQUENCE [LARGE SCALE GENOMIC DNA]</scope>
    <source>
        <strain evidence="4">NRRL 1555(-)</strain>
    </source>
</reference>
<evidence type="ECO:0000313" key="4">
    <source>
        <dbReference type="Proteomes" id="UP000077315"/>
    </source>
</evidence>
<dbReference type="EMBL" id="KV440974">
    <property type="protein sequence ID" value="OAD77856.1"/>
    <property type="molecule type" value="Genomic_DNA"/>
</dbReference>
<evidence type="ECO:0000256" key="2">
    <source>
        <dbReference type="ARBA" id="ARBA00006330"/>
    </source>
</evidence>
<dbReference type="SUPFAM" id="SSF53756">
    <property type="entry name" value="UDP-Glycosyltransferase/glycogen phosphorylase"/>
    <property type="match status" value="1"/>
</dbReference>
<dbReference type="Gene3D" id="3.30.70.1020">
    <property type="entry name" value="Trehalose-6-phosphate phosphatase related protein, domain 2"/>
    <property type="match status" value="1"/>
</dbReference>
<dbReference type="PANTHER" id="PTHR10788">
    <property type="entry name" value="TREHALOSE-6-PHOSPHATE SYNTHASE"/>
    <property type="match status" value="1"/>
</dbReference>